<evidence type="ECO:0000256" key="1">
    <source>
        <dbReference type="SAM" id="Coils"/>
    </source>
</evidence>
<feature type="coiled-coil region" evidence="1">
    <location>
        <begin position="7"/>
        <end position="34"/>
    </location>
</feature>
<proteinExistence type="predicted"/>
<name>A0ABX1BH78_9ACTN</name>
<keyword evidence="1" id="KW-0175">Coiled coil</keyword>
<gene>
    <name evidence="2" type="ORF">HCN51_48085</name>
</gene>
<dbReference type="EMBL" id="JAATEP010000059">
    <property type="protein sequence ID" value="NJP97103.1"/>
    <property type="molecule type" value="Genomic_DNA"/>
</dbReference>
<keyword evidence="3" id="KW-1185">Reference proteome</keyword>
<reference evidence="2 3" key="1">
    <citation type="submission" date="2020-03" db="EMBL/GenBank/DDBJ databases">
        <title>WGS of actinomycetes isolated from Thailand.</title>
        <authorList>
            <person name="Thawai C."/>
        </authorList>
    </citation>
    <scope>NUCLEOTIDE SEQUENCE [LARGE SCALE GENOMIC DNA]</scope>
    <source>
        <strain evidence="2 3">FMUSA5-5</strain>
    </source>
</reference>
<organism evidence="2 3">
    <name type="scientific">Nonomuraea composti</name>
    <dbReference type="NCBI Taxonomy" id="2720023"/>
    <lineage>
        <taxon>Bacteria</taxon>
        <taxon>Bacillati</taxon>
        <taxon>Actinomycetota</taxon>
        <taxon>Actinomycetes</taxon>
        <taxon>Streptosporangiales</taxon>
        <taxon>Streptosporangiaceae</taxon>
        <taxon>Nonomuraea</taxon>
    </lineage>
</organism>
<dbReference type="InterPro" id="IPR043519">
    <property type="entry name" value="NT_sf"/>
</dbReference>
<sequence>MSLAAAFDAFQKQVDAEAEQVKEARERRETFKSALGAESDVIDVWGSGSLRRSTHIGPKIHDLDLVVVFDSNEHPEWGKPGDSAKEALDTLGGKVNRLLGITNGTIEKLVRIAAPRNHAVKCFIDSPGDDDGFTVDAMPALKHNGALLIPEKKSSDWVPADPQFLVEKVKQRNADWDYFLRMVRVLKAWRHRAEVEGTVKSLVMEVLALHHLPGGLSRPQALKSFFTAAAIAVGNGPVMDPAGLCGEIQPDLDRVALRDSLLNAADLADQACDAAEEGHTDDAKKLWREVFGDDFPAPQGTPKTSPALIVPTVMPRPIKDAPQG</sequence>
<comment type="caution">
    <text evidence="2">The sequence shown here is derived from an EMBL/GenBank/DDBJ whole genome shotgun (WGS) entry which is preliminary data.</text>
</comment>
<evidence type="ECO:0000313" key="3">
    <source>
        <dbReference type="Proteomes" id="UP000696294"/>
    </source>
</evidence>
<dbReference type="Proteomes" id="UP000696294">
    <property type="component" value="Unassembled WGS sequence"/>
</dbReference>
<protein>
    <recommendedName>
        <fullName evidence="4">Nucleotidyltransferase</fullName>
    </recommendedName>
</protein>
<dbReference type="RefSeq" id="WP_168018741.1">
    <property type="nucleotide sequence ID" value="NZ_JAATEP010000059.1"/>
</dbReference>
<evidence type="ECO:0008006" key="4">
    <source>
        <dbReference type="Google" id="ProtNLM"/>
    </source>
</evidence>
<evidence type="ECO:0000313" key="2">
    <source>
        <dbReference type="EMBL" id="NJP97103.1"/>
    </source>
</evidence>
<dbReference type="SUPFAM" id="SSF81301">
    <property type="entry name" value="Nucleotidyltransferase"/>
    <property type="match status" value="1"/>
</dbReference>
<accession>A0ABX1BH78</accession>